<evidence type="ECO:0000256" key="1">
    <source>
        <dbReference type="ARBA" id="ARBA00023015"/>
    </source>
</evidence>
<dbReference type="AlphaFoldDB" id="D1BG40"/>
<dbReference type="OrthoDB" id="9810923at2"/>
<evidence type="ECO:0000259" key="5">
    <source>
        <dbReference type="PROSITE" id="PS50987"/>
    </source>
</evidence>
<dbReference type="SUPFAM" id="SSF46785">
    <property type="entry name" value="Winged helix' DNA-binding domain"/>
    <property type="match status" value="1"/>
</dbReference>
<organism evidence="6 7">
    <name type="scientific">Sanguibacter keddieii (strain ATCC 51767 / DSM 10542 / NCFB 3025 / ST-74)</name>
    <dbReference type="NCBI Taxonomy" id="446469"/>
    <lineage>
        <taxon>Bacteria</taxon>
        <taxon>Bacillati</taxon>
        <taxon>Actinomycetota</taxon>
        <taxon>Actinomycetes</taxon>
        <taxon>Micrococcales</taxon>
        <taxon>Sanguibacteraceae</taxon>
        <taxon>Sanguibacter</taxon>
    </lineage>
</organism>
<dbReference type="STRING" id="446469.Sked_36710"/>
<reference evidence="6 7" key="1">
    <citation type="journal article" date="2009" name="Stand. Genomic Sci.">
        <title>Complete genome sequence of Sanguibacter keddieii type strain (ST-74).</title>
        <authorList>
            <person name="Ivanova N."/>
            <person name="Sikorski J."/>
            <person name="Sims D."/>
            <person name="Brettin T."/>
            <person name="Detter J.C."/>
            <person name="Han C."/>
            <person name="Lapidus A."/>
            <person name="Copeland A."/>
            <person name="Glavina Del Rio T."/>
            <person name="Nolan M."/>
            <person name="Chen F."/>
            <person name="Lucas S."/>
            <person name="Tice H."/>
            <person name="Cheng J.F."/>
            <person name="Bruce D."/>
            <person name="Goodwin L."/>
            <person name="Pitluck S."/>
            <person name="Pati A."/>
            <person name="Mavromatis K."/>
            <person name="Chen A."/>
            <person name="Palaniappan K."/>
            <person name="D'haeseleer P."/>
            <person name="Chain P."/>
            <person name="Bristow J."/>
            <person name="Eisen J.A."/>
            <person name="Markowitz V."/>
            <person name="Hugenholtz P."/>
            <person name="Goker M."/>
            <person name="Pukall R."/>
            <person name="Klenk H.P."/>
            <person name="Kyrpides N.C."/>
        </authorList>
    </citation>
    <scope>NUCLEOTIDE SEQUENCE [LARGE SCALE GENOMIC DNA]</scope>
    <source>
        <strain evidence="7">ATCC 51767 / DSM 10542 / NCFB 3025 / ST-74</strain>
    </source>
</reference>
<keyword evidence="1" id="KW-0805">Transcription regulation</keyword>
<feature type="region of interest" description="Disordered" evidence="4">
    <location>
        <begin position="1"/>
        <end position="28"/>
    </location>
</feature>
<dbReference type="SMART" id="SM00418">
    <property type="entry name" value="HTH_ARSR"/>
    <property type="match status" value="1"/>
</dbReference>
<keyword evidence="3" id="KW-0804">Transcription</keyword>
<dbReference type="eggNOG" id="COG0640">
    <property type="taxonomic scope" value="Bacteria"/>
</dbReference>
<dbReference type="HOGENOM" id="CLU_097806_7_2_11"/>
<dbReference type="NCBIfam" id="NF033788">
    <property type="entry name" value="HTH_metalloreg"/>
    <property type="match status" value="1"/>
</dbReference>
<dbReference type="Pfam" id="PF01022">
    <property type="entry name" value="HTH_5"/>
    <property type="match status" value="1"/>
</dbReference>
<dbReference type="CDD" id="cd00090">
    <property type="entry name" value="HTH_ARSR"/>
    <property type="match status" value="1"/>
</dbReference>
<dbReference type="RefSeq" id="WP_012868625.1">
    <property type="nucleotide sequence ID" value="NC_013521.1"/>
</dbReference>
<keyword evidence="7" id="KW-1185">Reference proteome</keyword>
<dbReference type="InterPro" id="IPR036388">
    <property type="entry name" value="WH-like_DNA-bd_sf"/>
</dbReference>
<dbReference type="EMBL" id="CP001819">
    <property type="protein sequence ID" value="ACZ23557.1"/>
    <property type="molecule type" value="Genomic_DNA"/>
</dbReference>
<evidence type="ECO:0000256" key="2">
    <source>
        <dbReference type="ARBA" id="ARBA00023125"/>
    </source>
</evidence>
<dbReference type="GO" id="GO:0003677">
    <property type="term" value="F:DNA binding"/>
    <property type="evidence" value="ECO:0007669"/>
    <property type="project" value="UniProtKB-KW"/>
</dbReference>
<dbReference type="PRINTS" id="PR00778">
    <property type="entry name" value="HTHARSR"/>
</dbReference>
<keyword evidence="2" id="KW-0238">DNA-binding</keyword>
<dbReference type="InterPro" id="IPR036390">
    <property type="entry name" value="WH_DNA-bd_sf"/>
</dbReference>
<dbReference type="InterPro" id="IPR001845">
    <property type="entry name" value="HTH_ArsR_DNA-bd_dom"/>
</dbReference>
<dbReference type="KEGG" id="ske:Sked_36710"/>
<dbReference type="PANTHER" id="PTHR43132:SF8">
    <property type="entry name" value="HTH-TYPE TRANSCRIPTIONAL REGULATOR KMTR"/>
    <property type="match status" value="1"/>
</dbReference>
<evidence type="ECO:0000313" key="7">
    <source>
        <dbReference type="Proteomes" id="UP000000322"/>
    </source>
</evidence>
<accession>D1BG40</accession>
<dbReference type="InterPro" id="IPR011991">
    <property type="entry name" value="ArsR-like_HTH"/>
</dbReference>
<protein>
    <submittedName>
        <fullName evidence="6">Transcriptional regulator, ArsR family</fullName>
    </submittedName>
</protein>
<feature type="domain" description="HTH arsR-type" evidence="5">
    <location>
        <begin position="31"/>
        <end position="125"/>
    </location>
</feature>
<evidence type="ECO:0000256" key="4">
    <source>
        <dbReference type="SAM" id="MobiDB-lite"/>
    </source>
</evidence>
<dbReference type="PANTHER" id="PTHR43132">
    <property type="entry name" value="ARSENICAL RESISTANCE OPERON REPRESSOR ARSR-RELATED"/>
    <property type="match status" value="1"/>
</dbReference>
<dbReference type="Gene3D" id="1.10.10.10">
    <property type="entry name" value="Winged helix-like DNA-binding domain superfamily/Winged helix DNA-binding domain"/>
    <property type="match status" value="1"/>
</dbReference>
<name>D1BG40_SANKS</name>
<proteinExistence type="predicted"/>
<sequence length="144" mass="15950">MHAYTQTDEHGLEVPDASEASDAPDSRRGEIEDHLVELAVEVFAMFADATRLRIVLALRDGELPVARIAETVGKSPSAVSQHLAKLRMARMVSTRQDGTRVFYRLTDEHVRELVTDAIYQAEHVAEGLPRLHHHEADDGSGASR</sequence>
<gene>
    <name evidence="6" type="ordered locus">Sked_36710</name>
</gene>
<evidence type="ECO:0000313" key="6">
    <source>
        <dbReference type="EMBL" id="ACZ23557.1"/>
    </source>
</evidence>
<dbReference type="PROSITE" id="PS50987">
    <property type="entry name" value="HTH_ARSR_2"/>
    <property type="match status" value="1"/>
</dbReference>
<dbReference type="GO" id="GO:0003700">
    <property type="term" value="F:DNA-binding transcription factor activity"/>
    <property type="evidence" value="ECO:0007669"/>
    <property type="project" value="InterPro"/>
</dbReference>
<dbReference type="Proteomes" id="UP000000322">
    <property type="component" value="Chromosome"/>
</dbReference>
<dbReference type="InterPro" id="IPR051011">
    <property type="entry name" value="Metal_resp_trans_reg"/>
</dbReference>
<evidence type="ECO:0000256" key="3">
    <source>
        <dbReference type="ARBA" id="ARBA00023163"/>
    </source>
</evidence>